<dbReference type="PANTHER" id="PTHR36329:SF1">
    <property type="entry name" value="TRANSMEMBRANE PROTEIN"/>
    <property type="match status" value="1"/>
</dbReference>
<dbReference type="Proteomes" id="UP000236291">
    <property type="component" value="Unassembled WGS sequence"/>
</dbReference>
<gene>
    <name evidence="1" type="ORF">L195_g050291</name>
</gene>
<evidence type="ECO:0000313" key="1">
    <source>
        <dbReference type="EMBL" id="PNX57219.1"/>
    </source>
</evidence>
<evidence type="ECO:0000313" key="2">
    <source>
        <dbReference type="Proteomes" id="UP000236291"/>
    </source>
</evidence>
<sequence length="79" mass="8881">EMDAATFKEFSSHEWHIGLPTSTSHDECSKNEVLVIIQHPRAQRLRKLDSFSDSTDCFAVPDLNTNSSSCQTQQIQLAT</sequence>
<reference evidence="1 2" key="1">
    <citation type="journal article" date="2014" name="Am. J. Bot.">
        <title>Genome assembly and annotation for red clover (Trifolium pratense; Fabaceae).</title>
        <authorList>
            <person name="Istvanek J."/>
            <person name="Jaros M."/>
            <person name="Krenek A."/>
            <person name="Repkova J."/>
        </authorList>
    </citation>
    <scope>NUCLEOTIDE SEQUENCE [LARGE SCALE GENOMIC DNA]</scope>
    <source>
        <strain evidence="2">cv. Tatra</strain>
        <tissue evidence="1">Young leaves</tissue>
    </source>
</reference>
<dbReference type="AlphaFoldDB" id="A0A2K3JT51"/>
<name>A0A2K3JT51_TRIPR</name>
<dbReference type="ExpressionAtlas" id="A0A2K3JT51">
    <property type="expression patterns" value="baseline"/>
</dbReference>
<organism evidence="1 2">
    <name type="scientific">Trifolium pratense</name>
    <name type="common">Red clover</name>
    <dbReference type="NCBI Taxonomy" id="57577"/>
    <lineage>
        <taxon>Eukaryota</taxon>
        <taxon>Viridiplantae</taxon>
        <taxon>Streptophyta</taxon>
        <taxon>Embryophyta</taxon>
        <taxon>Tracheophyta</taxon>
        <taxon>Spermatophyta</taxon>
        <taxon>Magnoliopsida</taxon>
        <taxon>eudicotyledons</taxon>
        <taxon>Gunneridae</taxon>
        <taxon>Pentapetalae</taxon>
        <taxon>rosids</taxon>
        <taxon>fabids</taxon>
        <taxon>Fabales</taxon>
        <taxon>Fabaceae</taxon>
        <taxon>Papilionoideae</taxon>
        <taxon>50 kb inversion clade</taxon>
        <taxon>NPAAA clade</taxon>
        <taxon>Hologalegina</taxon>
        <taxon>IRL clade</taxon>
        <taxon>Trifolieae</taxon>
        <taxon>Trifolium</taxon>
    </lineage>
</organism>
<accession>A0A2K3JT51</accession>
<reference evidence="1 2" key="2">
    <citation type="journal article" date="2017" name="Front. Plant Sci.">
        <title>Gene Classification and Mining of Molecular Markers Useful in Red Clover (Trifolium pratense) Breeding.</title>
        <authorList>
            <person name="Istvanek J."/>
            <person name="Dluhosova J."/>
            <person name="Dluhos P."/>
            <person name="Patkova L."/>
            <person name="Nedelnik J."/>
            <person name="Repkova J."/>
        </authorList>
    </citation>
    <scope>NUCLEOTIDE SEQUENCE [LARGE SCALE GENOMIC DNA]</scope>
    <source>
        <strain evidence="2">cv. Tatra</strain>
        <tissue evidence="1">Young leaves</tissue>
    </source>
</reference>
<dbReference type="EMBL" id="ASHM01076163">
    <property type="protein sequence ID" value="PNX57219.1"/>
    <property type="molecule type" value="Genomic_DNA"/>
</dbReference>
<feature type="non-terminal residue" evidence="1">
    <location>
        <position position="1"/>
    </location>
</feature>
<comment type="caution">
    <text evidence="1">The sequence shown here is derived from an EMBL/GenBank/DDBJ whole genome shotgun (WGS) entry which is preliminary data.</text>
</comment>
<proteinExistence type="predicted"/>
<protein>
    <submittedName>
        <fullName evidence="1">Uncharacterized protein</fullName>
    </submittedName>
</protein>
<dbReference type="PANTHER" id="PTHR36329">
    <property type="entry name" value="TRANSMEMBRANE PROTEIN"/>
    <property type="match status" value="1"/>
</dbReference>